<comment type="caution">
    <text evidence="7">The sequence shown here is derived from an EMBL/GenBank/DDBJ whole genome shotgun (WGS) entry which is preliminary data.</text>
</comment>
<sequence>MLSMELRVVNTKRTTVSKIISYQILMIALMTAGFALAGGRPYALSAALGGAAAFIPNLYFALRVYRSAGQEARKIVRSFYAGESGKLLLTAALFFMIFQLPNIEILPLLAVYVAALSVFWFALLMR</sequence>
<evidence type="ECO:0000256" key="5">
    <source>
        <dbReference type="ARBA" id="ARBA00023136"/>
    </source>
</evidence>
<evidence type="ECO:0000313" key="8">
    <source>
        <dbReference type="Proteomes" id="UP000238071"/>
    </source>
</evidence>
<evidence type="ECO:0000313" key="7">
    <source>
        <dbReference type="EMBL" id="PPK73823.1"/>
    </source>
</evidence>
<dbReference type="RefSeq" id="WP_374953564.1">
    <property type="nucleotide sequence ID" value="NZ_PTIY01000001.1"/>
</dbReference>
<dbReference type="Proteomes" id="UP000238071">
    <property type="component" value="Unassembled WGS sequence"/>
</dbReference>
<evidence type="ECO:0000256" key="1">
    <source>
        <dbReference type="ARBA" id="ARBA00004651"/>
    </source>
</evidence>
<gene>
    <name evidence="7" type="ORF">B0F88_101355</name>
</gene>
<evidence type="ECO:0000256" key="6">
    <source>
        <dbReference type="SAM" id="Phobius"/>
    </source>
</evidence>
<dbReference type="GO" id="GO:0005886">
    <property type="term" value="C:plasma membrane"/>
    <property type="evidence" value="ECO:0007669"/>
    <property type="project" value="UniProtKB-SubCell"/>
</dbReference>
<keyword evidence="5 6" id="KW-0472">Membrane</keyword>
<protein>
    <submittedName>
        <fullName evidence="7">ATP synthase protein I</fullName>
    </submittedName>
</protein>
<feature type="transmembrane region" description="Helical" evidence="6">
    <location>
        <begin position="106"/>
        <end position="125"/>
    </location>
</feature>
<dbReference type="InterPro" id="IPR005598">
    <property type="entry name" value="ATP_synth_I"/>
</dbReference>
<keyword evidence="8" id="KW-1185">Reference proteome</keyword>
<proteinExistence type="predicted"/>
<keyword evidence="2" id="KW-1003">Cell membrane</keyword>
<dbReference type="Pfam" id="PF03899">
    <property type="entry name" value="ATP-synt_I"/>
    <property type="match status" value="1"/>
</dbReference>
<evidence type="ECO:0000256" key="3">
    <source>
        <dbReference type="ARBA" id="ARBA00022692"/>
    </source>
</evidence>
<evidence type="ECO:0000256" key="4">
    <source>
        <dbReference type="ARBA" id="ARBA00022989"/>
    </source>
</evidence>
<evidence type="ECO:0000256" key="2">
    <source>
        <dbReference type="ARBA" id="ARBA00022475"/>
    </source>
</evidence>
<dbReference type="AlphaFoldDB" id="A0A2S6H8U3"/>
<name>A0A2S6H8U3_9GAMM</name>
<keyword evidence="3 6" id="KW-0812">Transmembrane</keyword>
<accession>A0A2S6H8U3</accession>
<reference evidence="7 8" key="1">
    <citation type="submission" date="2018-02" db="EMBL/GenBank/DDBJ databases">
        <title>Subsurface microbial communities from deep shales in Ohio and West Virginia, USA.</title>
        <authorList>
            <person name="Wrighton K."/>
        </authorList>
    </citation>
    <scope>NUCLEOTIDE SEQUENCE [LARGE SCALE GENOMIC DNA]</scope>
    <source>
        <strain evidence="7 8">OWC-G53F</strain>
    </source>
</reference>
<dbReference type="EMBL" id="PTIY01000001">
    <property type="protein sequence ID" value="PPK73823.1"/>
    <property type="molecule type" value="Genomic_DNA"/>
</dbReference>
<feature type="transmembrane region" description="Helical" evidence="6">
    <location>
        <begin position="83"/>
        <end position="100"/>
    </location>
</feature>
<comment type="subcellular location">
    <subcellularLocation>
        <location evidence="1">Cell membrane</location>
        <topology evidence="1">Multi-pass membrane protein</topology>
    </subcellularLocation>
</comment>
<feature type="transmembrane region" description="Helical" evidence="6">
    <location>
        <begin position="20"/>
        <end position="37"/>
    </location>
</feature>
<keyword evidence="4 6" id="KW-1133">Transmembrane helix</keyword>
<organism evidence="7 8">
    <name type="scientific">Methylobacter tundripaludum</name>
    <dbReference type="NCBI Taxonomy" id="173365"/>
    <lineage>
        <taxon>Bacteria</taxon>
        <taxon>Pseudomonadati</taxon>
        <taxon>Pseudomonadota</taxon>
        <taxon>Gammaproteobacteria</taxon>
        <taxon>Methylococcales</taxon>
        <taxon>Methylococcaceae</taxon>
        <taxon>Methylobacter</taxon>
    </lineage>
</organism>
<feature type="transmembrane region" description="Helical" evidence="6">
    <location>
        <begin position="43"/>
        <end position="62"/>
    </location>
</feature>